<dbReference type="Pfam" id="PF04965">
    <property type="entry name" value="GPW_gp25"/>
    <property type="match status" value="1"/>
</dbReference>
<feature type="domain" description="IraD/Gp25-like" evidence="1">
    <location>
        <begin position="34"/>
        <end position="129"/>
    </location>
</feature>
<sequence>MSTIVAATHIPLFDRIAGFSEASFDGRLMDGQGLRLSLLRDMARLFNARNGLSVEAFLASEPSVLDYGLPDLLSLSPQSALDLAKVAEVFRHGLALYEPRLSHIEVKASRDPGKHYAARVSIAGAVNVGNQLCRVDFDVVVDSQAVQVRETA</sequence>
<accession>A0A923M7Z9</accession>
<organism evidence="2 3">
    <name type="scientific">Ramlibacter albus</name>
    <dbReference type="NCBI Taxonomy" id="2079448"/>
    <lineage>
        <taxon>Bacteria</taxon>
        <taxon>Pseudomonadati</taxon>
        <taxon>Pseudomonadota</taxon>
        <taxon>Betaproteobacteria</taxon>
        <taxon>Burkholderiales</taxon>
        <taxon>Comamonadaceae</taxon>
        <taxon>Ramlibacter</taxon>
    </lineage>
</organism>
<evidence type="ECO:0000313" key="3">
    <source>
        <dbReference type="Proteomes" id="UP000596827"/>
    </source>
</evidence>
<dbReference type="AlphaFoldDB" id="A0A923M7Z9"/>
<dbReference type="RefSeq" id="WP_187080969.1">
    <property type="nucleotide sequence ID" value="NZ_JACORU010000002.1"/>
</dbReference>
<reference evidence="2" key="1">
    <citation type="submission" date="2020-08" db="EMBL/GenBank/DDBJ databases">
        <title>Ramlibacter sp. GTP1 16S ribosomal RNA gene genome sequencing and assembly.</title>
        <authorList>
            <person name="Kang M."/>
        </authorList>
    </citation>
    <scope>NUCLEOTIDE SEQUENCE</scope>
    <source>
        <strain evidence="2">GTP1</strain>
    </source>
</reference>
<dbReference type="NCBIfam" id="TIGR03357">
    <property type="entry name" value="VI_zyme"/>
    <property type="match status" value="1"/>
</dbReference>
<name>A0A923M7Z9_9BURK</name>
<dbReference type="SUPFAM" id="SSF160719">
    <property type="entry name" value="gpW/gp25-like"/>
    <property type="match status" value="1"/>
</dbReference>
<dbReference type="InterPro" id="IPR053176">
    <property type="entry name" value="T6SS_TssE1-like"/>
</dbReference>
<dbReference type="PANTHER" id="PTHR38595:SF1">
    <property type="entry name" value="TYPE VI SECRETION SYSTEM COMPONENT TSSE1"/>
    <property type="match status" value="1"/>
</dbReference>
<dbReference type="EMBL" id="JACORU010000002">
    <property type="protein sequence ID" value="MBC5764501.1"/>
    <property type="molecule type" value="Genomic_DNA"/>
</dbReference>
<proteinExistence type="predicted"/>
<protein>
    <submittedName>
        <fullName evidence="2">Type VI secretion system baseplate subunit TssE</fullName>
    </submittedName>
</protein>
<evidence type="ECO:0000259" key="1">
    <source>
        <dbReference type="Pfam" id="PF04965"/>
    </source>
</evidence>
<dbReference type="InterPro" id="IPR017737">
    <property type="entry name" value="TssE1-like"/>
</dbReference>
<dbReference type="Proteomes" id="UP000596827">
    <property type="component" value="Unassembled WGS sequence"/>
</dbReference>
<keyword evidence="3" id="KW-1185">Reference proteome</keyword>
<gene>
    <name evidence="2" type="primary">tssE</name>
    <name evidence="2" type="ORF">H8R02_08575</name>
</gene>
<dbReference type="InterPro" id="IPR007048">
    <property type="entry name" value="IraD/Gp25-like"/>
</dbReference>
<evidence type="ECO:0000313" key="2">
    <source>
        <dbReference type="EMBL" id="MBC5764501.1"/>
    </source>
</evidence>
<comment type="caution">
    <text evidence="2">The sequence shown here is derived from an EMBL/GenBank/DDBJ whole genome shotgun (WGS) entry which is preliminary data.</text>
</comment>
<dbReference type="PANTHER" id="PTHR38595">
    <property type="entry name" value="CYTOPLASMIC PROTEIN-RELATED"/>
    <property type="match status" value="1"/>
</dbReference>